<dbReference type="GO" id="GO:0005634">
    <property type="term" value="C:nucleus"/>
    <property type="evidence" value="ECO:0007669"/>
    <property type="project" value="UniProtKB-SubCell"/>
</dbReference>
<dbReference type="OMA" id="ECKSERW"/>
<feature type="region of interest" description="Disordered" evidence="12">
    <location>
        <begin position="827"/>
        <end position="858"/>
    </location>
</feature>
<dbReference type="InterPro" id="IPR057986">
    <property type="entry name" value="TPR_Rlf/292/654"/>
</dbReference>
<dbReference type="GO" id="GO:0008270">
    <property type="term" value="F:zinc ion binding"/>
    <property type="evidence" value="ECO:0007669"/>
    <property type="project" value="UniProtKB-KW"/>
</dbReference>
<evidence type="ECO:0000256" key="11">
    <source>
        <dbReference type="ARBA" id="ARBA00023242"/>
    </source>
</evidence>
<evidence type="ECO:0000256" key="2">
    <source>
        <dbReference type="ARBA" id="ARBA00006991"/>
    </source>
</evidence>
<comment type="similarity">
    <text evidence="2">Belongs to the krueppel C2H2-type zinc-finger protein family.</text>
</comment>
<keyword evidence="7" id="KW-0862">Zinc</keyword>
<name>A0A3Q3W0J0_MOLML</name>
<feature type="domain" description="C2H2-type" evidence="13">
    <location>
        <begin position="741"/>
        <end position="763"/>
    </location>
</feature>
<evidence type="ECO:0000256" key="9">
    <source>
        <dbReference type="ARBA" id="ARBA00023125"/>
    </source>
</evidence>
<evidence type="ECO:0000256" key="8">
    <source>
        <dbReference type="ARBA" id="ARBA00023015"/>
    </source>
</evidence>
<evidence type="ECO:0000259" key="13">
    <source>
        <dbReference type="PROSITE" id="PS00028"/>
    </source>
</evidence>
<evidence type="ECO:0000256" key="7">
    <source>
        <dbReference type="ARBA" id="ARBA00022833"/>
    </source>
</evidence>
<keyword evidence="9" id="KW-0238">DNA-binding</keyword>
<dbReference type="SMART" id="SM00355">
    <property type="entry name" value="ZnF_C2H2"/>
    <property type="match status" value="5"/>
</dbReference>
<keyword evidence="5" id="KW-0677">Repeat</keyword>
<keyword evidence="6" id="KW-0863">Zinc-finger</keyword>
<evidence type="ECO:0000256" key="3">
    <source>
        <dbReference type="ARBA" id="ARBA00022553"/>
    </source>
</evidence>
<evidence type="ECO:0000256" key="12">
    <source>
        <dbReference type="SAM" id="MobiDB-lite"/>
    </source>
</evidence>
<sequence>MADSESDLETDGLELALNTLCKRHCSDGSAPRSKSYCSEFCELVEEYTGHWQVPLPQLKVLRTALCCFTKATAAFPDDCQHVHYVLSSLALSFFELMLFFSKEEFVEKPLKDIIDSFQVRTTAFVPIQDYLSSELPIFFELRVRYLQACERMQEAKALAKGCLENCEAGKHLYFHQAYLTCLYKASLHEHLCKELAEIDGHDAVEIICNTESVEKDELLLSLCKAFLTQQLHNGDMYCIWDLVFIWSRLHLRAHPCKQGFLAECLKLASSATNVRAIFPFIKLVTTELGGEGVHVCVEVCARAFQLCDMQADMMTRSLVCKTIAFLLPHDLEICRACALLVFCQERSLEAYRTVCLLYMHPDQEPHPHNSPVRTSVRFHILQMLKERLCFDPEFWNLLTLRNHCLELMSDKVMKDAVLSEMTEEEEKEYGEELLIKNCVNYSCSQDVNSCQCTEAASDDEADLGDDPEFRYNLKSTSSCNKPVYSLRRNQINKENSASVKLPLNRKREYLSRCVKSQILKRKGLNVMRHALSHLKGGRLRCILCGVRFKQLSLAKKHILDHMNETGTQKSPVSQNQKLEKRKKAPSLKWENRIIRNLRTLIKKTSALHNKCKNPSANIFKHVDFKDEQVVIKDGLVIVKEPSVVEMEGEGEGKERPAGENGHGVDIIYHLCPSESCDRVFLKISSSLTKHAIKCHIKEDKVLEKTFVWAKHKCTLCFRQIQYFQHYKDHMKLHDSPLQPQCQFTDCEKLFPSLQSLYDHEWRHYIPAPQKDELELRLSRQMPQNSEAPWKQRVKAKDLWLQSLKEQREGPCLLEDEASNCGDFKKEEMEDQPYEGDDHLSSSHTGAAAAASNRRGRKRMPVILDPLNVRDSEDLSTLSEGVQKSLGEPHITEHKSFQPEDPSYATFVKAPFVRPPPSTYLNESVLSMRKRKSMDDNEAPPQKLRTRCDKCLLSFSSFEELQKHQALNTCSALFGFDSDDEGK</sequence>
<keyword evidence="10" id="KW-0804">Transcription</keyword>
<dbReference type="Pfam" id="PF25580">
    <property type="entry name" value="TPR_Rlf"/>
    <property type="match status" value="1"/>
</dbReference>
<dbReference type="STRING" id="94237.ENSMMOP00000007438"/>
<keyword evidence="15" id="KW-1185">Reference proteome</keyword>
<proteinExistence type="inferred from homology"/>
<evidence type="ECO:0000256" key="10">
    <source>
        <dbReference type="ARBA" id="ARBA00023163"/>
    </source>
</evidence>
<dbReference type="Proteomes" id="UP000261620">
    <property type="component" value="Unplaced"/>
</dbReference>
<feature type="domain" description="C2H2-type" evidence="13">
    <location>
        <begin position="713"/>
        <end position="733"/>
    </location>
</feature>
<evidence type="ECO:0000313" key="14">
    <source>
        <dbReference type="Ensembl" id="ENSMMOP00000007438.1"/>
    </source>
</evidence>
<keyword evidence="3" id="KW-0597">Phosphoprotein</keyword>
<keyword evidence="8" id="KW-0805">Transcription regulation</keyword>
<organism evidence="14 15">
    <name type="scientific">Mola mola</name>
    <name type="common">Ocean sunfish</name>
    <name type="synonym">Tetraodon mola</name>
    <dbReference type="NCBI Taxonomy" id="94237"/>
    <lineage>
        <taxon>Eukaryota</taxon>
        <taxon>Metazoa</taxon>
        <taxon>Chordata</taxon>
        <taxon>Craniata</taxon>
        <taxon>Vertebrata</taxon>
        <taxon>Euteleostomi</taxon>
        <taxon>Actinopterygii</taxon>
        <taxon>Neopterygii</taxon>
        <taxon>Teleostei</taxon>
        <taxon>Neoteleostei</taxon>
        <taxon>Acanthomorphata</taxon>
        <taxon>Eupercaria</taxon>
        <taxon>Tetraodontiformes</taxon>
        <taxon>Molidae</taxon>
        <taxon>Mola</taxon>
    </lineage>
</organism>
<dbReference type="InterPro" id="IPR013087">
    <property type="entry name" value="Znf_C2H2_type"/>
</dbReference>
<dbReference type="PANTHER" id="PTHR15507">
    <property type="entry name" value="ZINC FINGER PROTEIN RLF"/>
    <property type="match status" value="1"/>
</dbReference>
<reference evidence="14" key="1">
    <citation type="submission" date="2025-08" db="UniProtKB">
        <authorList>
            <consortium name="Ensembl"/>
        </authorList>
    </citation>
    <scope>IDENTIFICATION</scope>
</reference>
<dbReference type="Ensembl" id="ENSMMOT00000007579.1">
    <property type="protein sequence ID" value="ENSMMOP00000007438.1"/>
    <property type="gene ID" value="ENSMMOG00000005798.1"/>
</dbReference>
<keyword evidence="4" id="KW-0479">Metal-binding</keyword>
<evidence type="ECO:0000256" key="4">
    <source>
        <dbReference type="ARBA" id="ARBA00022723"/>
    </source>
</evidence>
<dbReference type="GO" id="GO:0003677">
    <property type="term" value="F:DNA binding"/>
    <property type="evidence" value="ECO:0007669"/>
    <property type="project" value="UniProtKB-KW"/>
</dbReference>
<dbReference type="PROSITE" id="PS00028">
    <property type="entry name" value="ZINC_FINGER_C2H2_1"/>
    <property type="match status" value="3"/>
</dbReference>
<reference evidence="14" key="2">
    <citation type="submission" date="2025-09" db="UniProtKB">
        <authorList>
            <consortium name="Ensembl"/>
        </authorList>
    </citation>
    <scope>IDENTIFICATION</scope>
</reference>
<protein>
    <recommendedName>
        <fullName evidence="13">C2H2-type domain-containing protein</fullName>
    </recommendedName>
</protein>
<accession>A0A3Q3W0J0</accession>
<evidence type="ECO:0000256" key="6">
    <source>
        <dbReference type="ARBA" id="ARBA00022771"/>
    </source>
</evidence>
<dbReference type="GO" id="GO:0000981">
    <property type="term" value="F:DNA-binding transcription factor activity, RNA polymerase II-specific"/>
    <property type="evidence" value="ECO:0007669"/>
    <property type="project" value="TreeGrafter"/>
</dbReference>
<evidence type="ECO:0000313" key="15">
    <source>
        <dbReference type="Proteomes" id="UP000261620"/>
    </source>
</evidence>
<feature type="domain" description="C2H2-type" evidence="13">
    <location>
        <begin position="541"/>
        <end position="561"/>
    </location>
</feature>
<dbReference type="PANTHER" id="PTHR15507:SF16">
    <property type="entry name" value="ZINC FINGER PROTEIN 654"/>
    <property type="match status" value="1"/>
</dbReference>
<evidence type="ECO:0000256" key="1">
    <source>
        <dbReference type="ARBA" id="ARBA00004123"/>
    </source>
</evidence>
<comment type="subcellular location">
    <subcellularLocation>
        <location evidence="1">Nucleus</location>
    </subcellularLocation>
</comment>
<dbReference type="InterPro" id="IPR052251">
    <property type="entry name" value="GH-ZnFinger_Regulators"/>
</dbReference>
<evidence type="ECO:0000256" key="5">
    <source>
        <dbReference type="ARBA" id="ARBA00022737"/>
    </source>
</evidence>
<dbReference type="AlphaFoldDB" id="A0A3Q3W0J0"/>
<keyword evidence="11" id="KW-0539">Nucleus</keyword>